<name>S8DJ70_9LAMI</name>
<gene>
    <name evidence="1" type="ORF">M569_15268</name>
</gene>
<dbReference type="AlphaFoldDB" id="S8DJ70"/>
<protein>
    <submittedName>
        <fullName evidence="1">Uncharacterized protein</fullName>
    </submittedName>
</protein>
<sequence>MSNFQMMDMMLGARPLFSRSLAKDNTWFGTVSKRVMPMPKRRRRLQRTISDLAPHFSGIQTLAHFYGTISDLALLGSLVLYELPQVCYGKSLVKGLRILYLNLSVSKCDPEC</sequence>
<organism evidence="1 2">
    <name type="scientific">Genlisea aurea</name>
    <dbReference type="NCBI Taxonomy" id="192259"/>
    <lineage>
        <taxon>Eukaryota</taxon>
        <taxon>Viridiplantae</taxon>
        <taxon>Streptophyta</taxon>
        <taxon>Embryophyta</taxon>
        <taxon>Tracheophyta</taxon>
        <taxon>Spermatophyta</taxon>
        <taxon>Magnoliopsida</taxon>
        <taxon>eudicotyledons</taxon>
        <taxon>Gunneridae</taxon>
        <taxon>Pentapetalae</taxon>
        <taxon>asterids</taxon>
        <taxon>lamiids</taxon>
        <taxon>Lamiales</taxon>
        <taxon>Lentibulariaceae</taxon>
        <taxon>Genlisea</taxon>
    </lineage>
</organism>
<evidence type="ECO:0000313" key="1">
    <source>
        <dbReference type="EMBL" id="EPS59537.1"/>
    </source>
</evidence>
<comment type="caution">
    <text evidence="1">The sequence shown here is derived from an EMBL/GenBank/DDBJ whole genome shotgun (WGS) entry which is preliminary data.</text>
</comment>
<keyword evidence="2" id="KW-1185">Reference proteome</keyword>
<dbReference type="Proteomes" id="UP000015453">
    <property type="component" value="Unassembled WGS sequence"/>
</dbReference>
<dbReference type="EMBL" id="AUSU01008287">
    <property type="protein sequence ID" value="EPS59537.1"/>
    <property type="molecule type" value="Genomic_DNA"/>
</dbReference>
<evidence type="ECO:0000313" key="2">
    <source>
        <dbReference type="Proteomes" id="UP000015453"/>
    </source>
</evidence>
<proteinExistence type="predicted"/>
<accession>S8DJ70</accession>
<reference evidence="1 2" key="1">
    <citation type="journal article" date="2013" name="BMC Genomics">
        <title>The miniature genome of a carnivorous plant Genlisea aurea contains a low number of genes and short non-coding sequences.</title>
        <authorList>
            <person name="Leushkin E.V."/>
            <person name="Sutormin R.A."/>
            <person name="Nabieva E.R."/>
            <person name="Penin A.A."/>
            <person name="Kondrashov A.S."/>
            <person name="Logacheva M.D."/>
        </authorList>
    </citation>
    <scope>NUCLEOTIDE SEQUENCE [LARGE SCALE GENOMIC DNA]</scope>
</reference>